<evidence type="ECO:0000313" key="8">
    <source>
        <dbReference type="Proteomes" id="UP000664218"/>
    </source>
</evidence>
<keyword evidence="8" id="KW-1185">Reference proteome</keyword>
<reference evidence="7" key="1">
    <citation type="submission" date="2021-03" db="EMBL/GenBank/DDBJ databases">
        <title>Proteiniclasticum marinus sp. nov., isolated from tidal flat sediment.</title>
        <authorList>
            <person name="Namirimu T."/>
            <person name="Yang J.-A."/>
            <person name="Yang S.-H."/>
            <person name="Kim Y.-J."/>
            <person name="Kwon K.K."/>
        </authorList>
    </citation>
    <scope>NUCLEOTIDE SEQUENCE</scope>
    <source>
        <strain evidence="7">SCR006</strain>
    </source>
</reference>
<comment type="caution">
    <text evidence="7">The sequence shown here is derived from an EMBL/GenBank/DDBJ whole genome shotgun (WGS) entry which is preliminary data.</text>
</comment>
<dbReference type="RefSeq" id="WP_207600157.1">
    <property type="nucleotide sequence ID" value="NZ_JAFNJU010000008.1"/>
</dbReference>
<keyword evidence="5 6" id="KW-0472">Membrane</keyword>
<feature type="transmembrane region" description="Helical" evidence="6">
    <location>
        <begin position="170"/>
        <end position="190"/>
    </location>
</feature>
<evidence type="ECO:0000256" key="2">
    <source>
        <dbReference type="ARBA" id="ARBA00009773"/>
    </source>
</evidence>
<feature type="transmembrane region" description="Helical" evidence="6">
    <location>
        <begin position="12"/>
        <end position="30"/>
    </location>
</feature>
<gene>
    <name evidence="7" type="primary">ytvI</name>
    <name evidence="7" type="ORF">J3A84_11420</name>
</gene>
<accession>A0A939HBY7</accession>
<feature type="transmembrane region" description="Helical" evidence="6">
    <location>
        <begin position="293"/>
        <end position="311"/>
    </location>
</feature>
<protein>
    <submittedName>
        <fullName evidence="7">Sporulation integral membrane protein YtvI</fullName>
    </submittedName>
</protein>
<keyword evidence="3 6" id="KW-0812">Transmembrane</keyword>
<dbReference type="GO" id="GO:0055085">
    <property type="term" value="P:transmembrane transport"/>
    <property type="evidence" value="ECO:0007669"/>
    <property type="project" value="TreeGrafter"/>
</dbReference>
<evidence type="ECO:0000256" key="4">
    <source>
        <dbReference type="ARBA" id="ARBA00022989"/>
    </source>
</evidence>
<keyword evidence="4 6" id="KW-1133">Transmembrane helix</keyword>
<dbReference type="InterPro" id="IPR002549">
    <property type="entry name" value="AI-2E-like"/>
</dbReference>
<comment type="similarity">
    <text evidence="2">Belongs to the autoinducer-2 exporter (AI-2E) (TC 2.A.86) family.</text>
</comment>
<dbReference type="AlphaFoldDB" id="A0A939HBY7"/>
<organism evidence="7 8">
    <name type="scientific">Proteiniclasticum aestuarii</name>
    <dbReference type="NCBI Taxonomy" id="2817862"/>
    <lineage>
        <taxon>Bacteria</taxon>
        <taxon>Bacillati</taxon>
        <taxon>Bacillota</taxon>
        <taxon>Clostridia</taxon>
        <taxon>Eubacteriales</taxon>
        <taxon>Clostridiaceae</taxon>
        <taxon>Proteiniclasticum</taxon>
    </lineage>
</organism>
<evidence type="ECO:0000256" key="1">
    <source>
        <dbReference type="ARBA" id="ARBA00004141"/>
    </source>
</evidence>
<feature type="transmembrane region" description="Helical" evidence="6">
    <location>
        <begin position="257"/>
        <end position="286"/>
    </location>
</feature>
<feature type="transmembrane region" description="Helical" evidence="6">
    <location>
        <begin position="69"/>
        <end position="90"/>
    </location>
</feature>
<evidence type="ECO:0000256" key="5">
    <source>
        <dbReference type="ARBA" id="ARBA00023136"/>
    </source>
</evidence>
<dbReference type="PANTHER" id="PTHR21716:SF68">
    <property type="entry name" value="TRANSPORT PROTEIN YTVI-RELATED"/>
    <property type="match status" value="1"/>
</dbReference>
<feature type="transmembrane region" description="Helical" evidence="6">
    <location>
        <begin position="231"/>
        <end position="251"/>
    </location>
</feature>
<feature type="transmembrane region" description="Helical" evidence="6">
    <location>
        <begin position="323"/>
        <end position="348"/>
    </location>
</feature>
<dbReference type="Pfam" id="PF01594">
    <property type="entry name" value="AI-2E_transport"/>
    <property type="match status" value="1"/>
</dbReference>
<evidence type="ECO:0000256" key="6">
    <source>
        <dbReference type="SAM" id="Phobius"/>
    </source>
</evidence>
<evidence type="ECO:0000313" key="7">
    <source>
        <dbReference type="EMBL" id="MBO1265638.1"/>
    </source>
</evidence>
<evidence type="ECO:0000256" key="3">
    <source>
        <dbReference type="ARBA" id="ARBA00022692"/>
    </source>
</evidence>
<dbReference type="PANTHER" id="PTHR21716">
    <property type="entry name" value="TRANSMEMBRANE PROTEIN"/>
    <property type="match status" value="1"/>
</dbReference>
<sequence>MENNRESYIRKYDKILIYLVVYTITFFAFVKTLPYTIPFVLAFIVAAIVSPIVKKLISWTSNQIHQNLVILATLLTFYGIIGTLVTALTIRLVNQSALLVVNGVNYINENYDAIVRWFQNQYDWLASNIQSLDPAIIESGSEMLSSTLNSLKDVVISMGRAVGGFAIDTIAGLPTLMLIIIFTVVCSFFFTKKFINDPGFIYNYLPTSDTQENRVRNIITEGKNMVVRYSLSYLLIIMITGVISMIGYLILGIPYALILGLVTAFLDLLPVLGVSAAYIPLAFYYFTQGNMTIPIGLGILWIIVAVGRNIWEPRILSSSLNINPIITIMAIFIGLKIAGIIGMFFLIFMAVGFKVLQTVGVLDKFNQKQTASQ</sequence>
<dbReference type="InterPro" id="IPR014227">
    <property type="entry name" value="YtvI-like"/>
</dbReference>
<dbReference type="Proteomes" id="UP000664218">
    <property type="component" value="Unassembled WGS sequence"/>
</dbReference>
<proteinExistence type="inferred from homology"/>
<name>A0A939HBY7_9CLOT</name>
<dbReference type="GO" id="GO:0016020">
    <property type="term" value="C:membrane"/>
    <property type="evidence" value="ECO:0007669"/>
    <property type="project" value="UniProtKB-SubCell"/>
</dbReference>
<dbReference type="EMBL" id="JAFNJU010000008">
    <property type="protein sequence ID" value="MBO1265638.1"/>
    <property type="molecule type" value="Genomic_DNA"/>
</dbReference>
<comment type="subcellular location">
    <subcellularLocation>
        <location evidence="1">Membrane</location>
        <topology evidence="1">Multi-pass membrane protein</topology>
    </subcellularLocation>
</comment>
<dbReference type="NCBIfam" id="TIGR02872">
    <property type="entry name" value="spore_ytvI"/>
    <property type="match status" value="1"/>
</dbReference>